<organism evidence="1 2">
    <name type="scientific">Oceanospirillum sediminis</name>
    <dbReference type="NCBI Taxonomy" id="2760088"/>
    <lineage>
        <taxon>Bacteria</taxon>
        <taxon>Pseudomonadati</taxon>
        <taxon>Pseudomonadota</taxon>
        <taxon>Gammaproteobacteria</taxon>
        <taxon>Oceanospirillales</taxon>
        <taxon>Oceanospirillaceae</taxon>
        <taxon>Oceanospirillum</taxon>
    </lineage>
</organism>
<keyword evidence="2" id="KW-1185">Reference proteome</keyword>
<evidence type="ECO:0000313" key="1">
    <source>
        <dbReference type="EMBL" id="MBB1487091.1"/>
    </source>
</evidence>
<proteinExistence type="predicted"/>
<reference evidence="1 2" key="1">
    <citation type="submission" date="2020-08" db="EMBL/GenBank/DDBJ databases">
        <title>Oceanospirillum sp. nov. isolated from marine sediment.</title>
        <authorList>
            <person name="Ji X."/>
        </authorList>
    </citation>
    <scope>NUCLEOTIDE SEQUENCE [LARGE SCALE GENOMIC DNA]</scope>
    <source>
        <strain evidence="1 2">D5</strain>
    </source>
</reference>
<name>A0A839IQ88_9GAMM</name>
<sequence length="77" mass="8682">MTKTFNPAVTQSSAVIYAHTDEELGQHGIRIGRAQLDAFRDSNNFVYWPLPGSRRTYDKQQAIQAAKRINRMIGGDT</sequence>
<gene>
    <name evidence="1" type="ORF">H4O21_10750</name>
</gene>
<dbReference type="RefSeq" id="WP_182808867.1">
    <property type="nucleotide sequence ID" value="NZ_JACJFM010000011.1"/>
</dbReference>
<evidence type="ECO:0000313" key="2">
    <source>
        <dbReference type="Proteomes" id="UP000565262"/>
    </source>
</evidence>
<accession>A0A839IQ88</accession>
<comment type="caution">
    <text evidence="1">The sequence shown here is derived from an EMBL/GenBank/DDBJ whole genome shotgun (WGS) entry which is preliminary data.</text>
</comment>
<dbReference type="Proteomes" id="UP000565262">
    <property type="component" value="Unassembled WGS sequence"/>
</dbReference>
<dbReference type="EMBL" id="JACJFM010000011">
    <property type="protein sequence ID" value="MBB1487091.1"/>
    <property type="molecule type" value="Genomic_DNA"/>
</dbReference>
<protein>
    <submittedName>
        <fullName evidence="1">Uncharacterized protein</fullName>
    </submittedName>
</protein>
<dbReference type="AlphaFoldDB" id="A0A839IQ88"/>